<dbReference type="GeneID" id="111102027"/>
<proteinExistence type="predicted"/>
<sequence length="190" mass="21830">MKTALQQKESSIRFFSVSQADVEEIQRILPADLDPVPQTMKLHQVYSDERNKLSVRVLSCFCAQPKSCECFEPSSFTFTTMTASMGSPSADPSIESRPSTTDTDWIGKWCVVLYDDMPFPGIVQDVDDEDFEVKVMHRIGQNRYFWPLSPDILCLQFECTILDDLVDIIMLDMFRHYAGLILKMQGIFYK</sequence>
<evidence type="ECO:0000313" key="1">
    <source>
        <dbReference type="Proteomes" id="UP000694844"/>
    </source>
</evidence>
<gene>
    <name evidence="2" type="primary">LOC111102027</name>
</gene>
<dbReference type="AlphaFoldDB" id="A0A8B8AGU1"/>
<organism evidence="1 2">
    <name type="scientific">Crassostrea virginica</name>
    <name type="common">Eastern oyster</name>
    <dbReference type="NCBI Taxonomy" id="6565"/>
    <lineage>
        <taxon>Eukaryota</taxon>
        <taxon>Metazoa</taxon>
        <taxon>Spiralia</taxon>
        <taxon>Lophotrochozoa</taxon>
        <taxon>Mollusca</taxon>
        <taxon>Bivalvia</taxon>
        <taxon>Autobranchia</taxon>
        <taxon>Pteriomorphia</taxon>
        <taxon>Ostreida</taxon>
        <taxon>Ostreoidea</taxon>
        <taxon>Ostreidae</taxon>
        <taxon>Crassostrea</taxon>
    </lineage>
</organism>
<dbReference type="OrthoDB" id="6157360at2759"/>
<dbReference type="Proteomes" id="UP000694844">
    <property type="component" value="Chromosome 6"/>
</dbReference>
<evidence type="ECO:0000313" key="2">
    <source>
        <dbReference type="RefSeq" id="XP_022290390.1"/>
    </source>
</evidence>
<accession>A0A8B8AGU1</accession>
<keyword evidence="1" id="KW-1185">Reference proteome</keyword>
<dbReference type="RefSeq" id="XP_022290390.1">
    <property type="nucleotide sequence ID" value="XM_022434682.1"/>
</dbReference>
<reference evidence="2" key="1">
    <citation type="submission" date="2025-08" db="UniProtKB">
        <authorList>
            <consortium name="RefSeq"/>
        </authorList>
    </citation>
    <scope>IDENTIFICATION</scope>
    <source>
        <tissue evidence="2">Whole sample</tissue>
    </source>
</reference>
<protein>
    <submittedName>
        <fullName evidence="2">Uncharacterized protein LOC111102027</fullName>
    </submittedName>
</protein>
<dbReference type="KEGG" id="cvn:111102027"/>
<name>A0A8B8AGU1_CRAVI</name>